<dbReference type="InterPro" id="IPR001787">
    <property type="entry name" value="Ribosomal_bL21"/>
</dbReference>
<comment type="subunit">
    <text evidence="4">Part of the 50S ribosomal subunit. Contacts protein L20.</text>
</comment>
<comment type="similarity">
    <text evidence="1 4 5">Belongs to the bacterial ribosomal protein bL21 family.</text>
</comment>
<evidence type="ECO:0000313" key="7">
    <source>
        <dbReference type="Proteomes" id="UP000177626"/>
    </source>
</evidence>
<evidence type="ECO:0000256" key="5">
    <source>
        <dbReference type="RuleBase" id="RU000562"/>
    </source>
</evidence>
<dbReference type="SUPFAM" id="SSF141091">
    <property type="entry name" value="L21p-like"/>
    <property type="match status" value="1"/>
</dbReference>
<evidence type="ECO:0000256" key="2">
    <source>
        <dbReference type="ARBA" id="ARBA00022980"/>
    </source>
</evidence>
<comment type="caution">
    <text evidence="6">The sequence shown here is derived from an EMBL/GenBank/DDBJ whole genome shotgun (WGS) entry which is preliminary data.</text>
</comment>
<dbReference type="GO" id="GO:0005840">
    <property type="term" value="C:ribosome"/>
    <property type="evidence" value="ECO:0007669"/>
    <property type="project" value="UniProtKB-KW"/>
</dbReference>
<keyword evidence="4 5" id="KW-0699">rRNA-binding</keyword>
<comment type="function">
    <text evidence="4 5">This protein binds to 23S rRNA in the presence of protein L20.</text>
</comment>
<dbReference type="AlphaFoldDB" id="A0A1G2BXE3"/>
<dbReference type="Pfam" id="PF00829">
    <property type="entry name" value="Ribosomal_L21p"/>
    <property type="match status" value="1"/>
</dbReference>
<dbReference type="InterPro" id="IPR028909">
    <property type="entry name" value="bL21-like"/>
</dbReference>
<dbReference type="NCBIfam" id="TIGR00061">
    <property type="entry name" value="L21"/>
    <property type="match status" value="1"/>
</dbReference>
<dbReference type="GO" id="GO:1990904">
    <property type="term" value="C:ribonucleoprotein complex"/>
    <property type="evidence" value="ECO:0007669"/>
    <property type="project" value="UniProtKB-KW"/>
</dbReference>
<dbReference type="GO" id="GO:0003735">
    <property type="term" value="F:structural constituent of ribosome"/>
    <property type="evidence" value="ECO:0007669"/>
    <property type="project" value="InterPro"/>
</dbReference>
<dbReference type="Proteomes" id="UP000177626">
    <property type="component" value="Unassembled WGS sequence"/>
</dbReference>
<sequence length="104" mass="11902">MKAVIRTGGKQYQVAKGDTIKIEKLADLKDGQKVVFNEVLLLIDRDKVTVGAPLVAKAKVEGTFVRTFKDKKVDVFKYKNKIRYRRNYGHRQQFTEVKIDSVTA</sequence>
<evidence type="ECO:0000313" key="6">
    <source>
        <dbReference type="EMBL" id="OGY93758.1"/>
    </source>
</evidence>
<organism evidence="6 7">
    <name type="scientific">Candidatus Komeilibacteria bacterium RIFOXYC1_FULL_37_11</name>
    <dbReference type="NCBI Taxonomy" id="1798555"/>
    <lineage>
        <taxon>Bacteria</taxon>
        <taxon>Candidatus Komeiliibacteriota</taxon>
    </lineage>
</organism>
<evidence type="ECO:0000256" key="1">
    <source>
        <dbReference type="ARBA" id="ARBA00008563"/>
    </source>
</evidence>
<dbReference type="EMBL" id="MHKQ01000018">
    <property type="protein sequence ID" value="OGY93758.1"/>
    <property type="molecule type" value="Genomic_DNA"/>
</dbReference>
<keyword evidence="4 5" id="KW-0694">RNA-binding</keyword>
<gene>
    <name evidence="4" type="primary">rplU</name>
    <name evidence="6" type="ORF">A2406_03980</name>
</gene>
<evidence type="ECO:0000256" key="4">
    <source>
        <dbReference type="HAMAP-Rule" id="MF_01363"/>
    </source>
</evidence>
<dbReference type="PANTHER" id="PTHR21349:SF0">
    <property type="entry name" value="LARGE RIBOSOMAL SUBUNIT PROTEIN BL21M"/>
    <property type="match status" value="1"/>
</dbReference>
<dbReference type="InterPro" id="IPR036164">
    <property type="entry name" value="bL21-like_sf"/>
</dbReference>
<proteinExistence type="inferred from homology"/>
<dbReference type="GO" id="GO:0006412">
    <property type="term" value="P:translation"/>
    <property type="evidence" value="ECO:0007669"/>
    <property type="project" value="UniProtKB-UniRule"/>
</dbReference>
<dbReference type="HAMAP" id="MF_01363">
    <property type="entry name" value="Ribosomal_bL21"/>
    <property type="match status" value="1"/>
</dbReference>
<keyword evidence="3 4" id="KW-0687">Ribonucleoprotein</keyword>
<dbReference type="GO" id="GO:0019843">
    <property type="term" value="F:rRNA binding"/>
    <property type="evidence" value="ECO:0007669"/>
    <property type="project" value="UniProtKB-UniRule"/>
</dbReference>
<dbReference type="GO" id="GO:0005737">
    <property type="term" value="C:cytoplasm"/>
    <property type="evidence" value="ECO:0007669"/>
    <property type="project" value="UniProtKB-ARBA"/>
</dbReference>
<reference evidence="6 7" key="1">
    <citation type="journal article" date="2016" name="Nat. Commun.">
        <title>Thousands of microbial genomes shed light on interconnected biogeochemical processes in an aquifer system.</title>
        <authorList>
            <person name="Anantharaman K."/>
            <person name="Brown C.T."/>
            <person name="Hug L.A."/>
            <person name="Sharon I."/>
            <person name="Castelle C.J."/>
            <person name="Probst A.J."/>
            <person name="Thomas B.C."/>
            <person name="Singh A."/>
            <person name="Wilkins M.J."/>
            <person name="Karaoz U."/>
            <person name="Brodie E.L."/>
            <person name="Williams K.H."/>
            <person name="Hubbard S.S."/>
            <person name="Banfield J.F."/>
        </authorList>
    </citation>
    <scope>NUCLEOTIDE SEQUENCE [LARGE SCALE GENOMIC DNA]</scope>
</reference>
<keyword evidence="2 4" id="KW-0689">Ribosomal protein</keyword>
<dbReference type="PANTHER" id="PTHR21349">
    <property type="entry name" value="50S RIBOSOMAL PROTEIN L21"/>
    <property type="match status" value="1"/>
</dbReference>
<name>A0A1G2BXE3_9BACT</name>
<evidence type="ECO:0000256" key="3">
    <source>
        <dbReference type="ARBA" id="ARBA00023274"/>
    </source>
</evidence>
<protein>
    <recommendedName>
        <fullName evidence="4">Large ribosomal subunit protein bL21</fullName>
    </recommendedName>
</protein>
<accession>A0A1G2BXE3</accession>